<dbReference type="Gene3D" id="3.40.50.12440">
    <property type="match status" value="1"/>
</dbReference>
<dbReference type="Gene3D" id="3.40.50.740">
    <property type="match status" value="1"/>
</dbReference>
<dbReference type="GO" id="GO:0051536">
    <property type="term" value="F:iron-sulfur cluster binding"/>
    <property type="evidence" value="ECO:0007669"/>
    <property type="project" value="UniProtKB-KW"/>
</dbReference>
<proteinExistence type="inferred from homology"/>
<evidence type="ECO:0000313" key="9">
    <source>
        <dbReference type="EMBL" id="MBB3171989.1"/>
    </source>
</evidence>
<keyword evidence="4" id="KW-0560">Oxidoreductase</keyword>
<dbReference type="SUPFAM" id="SSF53706">
    <property type="entry name" value="Formate dehydrogenase/DMSO reductase, domains 1-3"/>
    <property type="match status" value="1"/>
</dbReference>
<dbReference type="InterPro" id="IPR050612">
    <property type="entry name" value="Prok_Mopterin_Oxidored"/>
</dbReference>
<keyword evidence="2" id="KW-0479">Metal-binding</keyword>
<dbReference type="GO" id="GO:0043546">
    <property type="term" value="F:molybdopterin cofactor binding"/>
    <property type="evidence" value="ECO:0007669"/>
    <property type="project" value="InterPro"/>
</dbReference>
<dbReference type="Gene3D" id="2.20.25.90">
    <property type="entry name" value="ADC-like domains"/>
    <property type="match status" value="1"/>
</dbReference>
<comment type="similarity">
    <text evidence="1">Belongs to the prokaryotic molybdopterin-containing oxidoreductase family.</text>
</comment>
<keyword evidence="11" id="KW-1185">Reference proteome</keyword>
<evidence type="ECO:0000256" key="6">
    <source>
        <dbReference type="ARBA" id="ARBA00023014"/>
    </source>
</evidence>
<dbReference type="GeneID" id="93356328"/>
<evidence type="ECO:0000313" key="10">
    <source>
        <dbReference type="EMBL" id="TJW10674.1"/>
    </source>
</evidence>
<dbReference type="GO" id="GO:0016491">
    <property type="term" value="F:oxidoreductase activity"/>
    <property type="evidence" value="ECO:0007669"/>
    <property type="project" value="UniProtKB-KW"/>
</dbReference>
<evidence type="ECO:0000256" key="4">
    <source>
        <dbReference type="ARBA" id="ARBA00023002"/>
    </source>
</evidence>
<comment type="caution">
    <text evidence="9">The sequence shown here is derived from an EMBL/GenBank/DDBJ whole genome shotgun (WGS) entry which is preliminary data.</text>
</comment>
<dbReference type="Gene3D" id="2.40.40.20">
    <property type="match status" value="1"/>
</dbReference>
<dbReference type="PANTHER" id="PTHR43742:SF6">
    <property type="entry name" value="OXIDOREDUCTASE YYAE-RELATED"/>
    <property type="match status" value="1"/>
</dbReference>
<feature type="chain" id="PRO_5038234097" evidence="7">
    <location>
        <begin position="22"/>
        <end position="1049"/>
    </location>
</feature>
<dbReference type="Pfam" id="PF00384">
    <property type="entry name" value="Molybdopterin"/>
    <property type="match status" value="1"/>
</dbReference>
<dbReference type="Proteomes" id="UP000309454">
    <property type="component" value="Unassembled WGS sequence"/>
</dbReference>
<keyword evidence="5" id="KW-0408">Iron</keyword>
<dbReference type="InterPro" id="IPR006963">
    <property type="entry name" value="Mopterin_OxRdtase_4Fe-4S_dom"/>
</dbReference>
<dbReference type="Pfam" id="PF04879">
    <property type="entry name" value="Molybdop_Fe4S4"/>
    <property type="match status" value="1"/>
</dbReference>
<dbReference type="SMART" id="SM00926">
    <property type="entry name" value="Molybdop_Fe4S4"/>
    <property type="match status" value="1"/>
</dbReference>
<evidence type="ECO:0000256" key="3">
    <source>
        <dbReference type="ARBA" id="ARBA00022729"/>
    </source>
</evidence>
<evidence type="ECO:0000256" key="7">
    <source>
        <dbReference type="SAM" id="SignalP"/>
    </source>
</evidence>
<evidence type="ECO:0000313" key="12">
    <source>
        <dbReference type="Proteomes" id="UP000530850"/>
    </source>
</evidence>
<reference evidence="9 12" key="2">
    <citation type="submission" date="2020-08" db="EMBL/GenBank/DDBJ databases">
        <title>Sequencing the genomes of 1000 actinobacteria strains.</title>
        <authorList>
            <person name="Klenk H.-P."/>
        </authorList>
    </citation>
    <scope>NUCLEOTIDE SEQUENCE [LARGE SCALE GENOMIC DNA]</scope>
    <source>
        <strain evidence="9 12">DSM 22242</strain>
    </source>
</reference>
<dbReference type="InterPro" id="IPR019546">
    <property type="entry name" value="TAT_signal_bac_arc"/>
</dbReference>
<dbReference type="InterPro" id="IPR006657">
    <property type="entry name" value="MoPterin_dinucl-bd_dom"/>
</dbReference>
<dbReference type="PANTHER" id="PTHR43742">
    <property type="entry name" value="TRIMETHYLAMINE-N-OXIDE REDUCTASE"/>
    <property type="match status" value="1"/>
</dbReference>
<name>A0A3N0ACC6_9ACTN</name>
<dbReference type="EMBL" id="JACHYA010000007">
    <property type="protein sequence ID" value="MBB3171989.1"/>
    <property type="molecule type" value="Genomic_DNA"/>
</dbReference>
<dbReference type="InterPro" id="IPR006656">
    <property type="entry name" value="Mopterin_OxRdtase"/>
</dbReference>
<dbReference type="EMBL" id="SSTM01000003">
    <property type="protein sequence ID" value="TJW10674.1"/>
    <property type="molecule type" value="Genomic_DNA"/>
</dbReference>
<accession>A0A3N0ACC6</accession>
<dbReference type="Pfam" id="PF01568">
    <property type="entry name" value="Molydop_binding"/>
    <property type="match status" value="1"/>
</dbReference>
<organism evidence="9 12">
    <name type="scientific">Parvibacter caecicola</name>
    <dbReference type="NCBI Taxonomy" id="747645"/>
    <lineage>
        <taxon>Bacteria</taxon>
        <taxon>Bacillati</taxon>
        <taxon>Actinomycetota</taxon>
        <taxon>Coriobacteriia</taxon>
        <taxon>Coriobacteriales</taxon>
        <taxon>Coriobacteriaceae</taxon>
        <taxon>Parvibacter</taxon>
    </lineage>
</organism>
<dbReference type="InterPro" id="IPR009010">
    <property type="entry name" value="Asp_de-COase-like_dom_sf"/>
</dbReference>
<dbReference type="GO" id="GO:0018818">
    <property type="term" value="F:acetylene hydratase activity"/>
    <property type="evidence" value="ECO:0007669"/>
    <property type="project" value="InterPro"/>
</dbReference>
<dbReference type="CDD" id="cd02781">
    <property type="entry name" value="MopB_CT_Acetylene-hydratase"/>
    <property type="match status" value="1"/>
</dbReference>
<dbReference type="OrthoDB" id="3172748at2"/>
<dbReference type="PROSITE" id="PS51318">
    <property type="entry name" value="TAT"/>
    <property type="match status" value="1"/>
</dbReference>
<keyword evidence="3 7" id="KW-0732">Signal</keyword>
<keyword evidence="6" id="KW-0411">Iron-sulfur</keyword>
<dbReference type="GO" id="GO:0046872">
    <property type="term" value="F:metal ion binding"/>
    <property type="evidence" value="ECO:0007669"/>
    <property type="project" value="UniProtKB-KW"/>
</dbReference>
<feature type="domain" description="4Fe-4S Mo/W bis-MGD-type" evidence="8">
    <location>
        <begin position="54"/>
        <end position="109"/>
    </location>
</feature>
<evidence type="ECO:0000259" key="8">
    <source>
        <dbReference type="SMART" id="SM00926"/>
    </source>
</evidence>
<dbReference type="SUPFAM" id="SSF50692">
    <property type="entry name" value="ADC-like"/>
    <property type="match status" value="1"/>
</dbReference>
<protein>
    <submittedName>
        <fullName evidence="9">Anaerobic selenocysteine-containing dehydrogenase</fullName>
    </submittedName>
    <submittedName>
        <fullName evidence="10">Twin-arginine translocation signal domain-containing protein</fullName>
    </submittedName>
</protein>
<feature type="signal peptide" evidence="7">
    <location>
        <begin position="1"/>
        <end position="21"/>
    </location>
</feature>
<sequence>MSKAKTLNLSRRSFLKVSAMAAAAAAVASTVVPKAYGDVRTVNPGDLVKADGDTKVVRTACRGCGKFECGVFVTVVNGRAVKVVGDDSYSGSMGNCCAKSQASLQAAYHPARLKYPMMRTNPKGENPGWKRITWDEALATIDEKMSEIEEKYGPSANCFFGGTSRIYAMGFSALQTLYNSQMSITPGQVCKGPRTTLTRNTSIAEMNFCENSWRPNLWIQWGSGIEVSNYDDAGRVAVDNASHADCYINIDARMSNLAKEASSRPGSFFMAPRPATDGAIALCWIKMIIDRELYDSWYVKRWTDCAFLVAEEMGPTPLSVSSGAGLQGTAGSGATAAKGDTVLLKESDVDPAMLPWTVEGDGDPKRFIVWDAANDRFTYLDSTTGLWEGERPFKMGYVAGSEWYMQAAKWNKFFEEQPESLWEKYEWEEVKGNYVVSARDDLTAFLPDQDAMPTVEGMEYATDPSLYSADIPEIKLKDGRTIKVETVFERLYANAEEWTPAKAAETTGIKEELFTEVFDAAFAKRYDPLSGVYQGSINYAVTHEHTGNAMKVLQCIEVLDVLRGVMDTPGGHRSATKAASVNVDQSTNIIGQYLRTGDAKADASRQMKYYDSTHLAMKGDADATACFHSIANGIPFQTHGAMAEAGQVLNQSNILEAYEAMKNLDFFCDANLWEDPISSLADILLPEQHWMEIPFATRCTQGSNGFYGAHINCIKPLGETRFGNDWICELYKVHGTPFWNRTDGGDPWEWEDYLMNRAVQSTGMTWQEFVAEFLENGWIDARKANPNGWGCYRRFQTGWMNLGKPGYNTNTTRHEVWCINLETKMRHNVEQCTGQEYGTKYALPYYTEPKSSPNGGGGYVEVQGNNPDNPNAEKIKGYTFEKYPFILSTGRRIPVYFHSEHRQLPWCREVWPVPRLEVNPADAEKLGLEQGDWAWIETPFGKIRQCVEIAPNVGEGRMNAEHSWWFPELDQPGHGFELCGCNCLVDSWSQCEGYGAPQLRGYLANVYKATPENSPFGNPVPCGVDGTEIITSASDPRLKAWERTYEGRD</sequence>
<evidence type="ECO:0000256" key="1">
    <source>
        <dbReference type="ARBA" id="ARBA00010312"/>
    </source>
</evidence>
<dbReference type="NCBIfam" id="TIGR01409">
    <property type="entry name" value="TAT_signal_seq"/>
    <property type="match status" value="1"/>
</dbReference>
<reference evidence="10 11" key="1">
    <citation type="submission" date="2019-04" db="EMBL/GenBank/DDBJ databases">
        <title>Microbes associate with the intestines of laboratory mice.</title>
        <authorList>
            <person name="Navarre W."/>
            <person name="Wong E."/>
            <person name="Huang K.C."/>
            <person name="Tropini C."/>
            <person name="Ng K."/>
            <person name="Yu B."/>
        </authorList>
    </citation>
    <scope>NUCLEOTIDE SEQUENCE [LARGE SCALE GENOMIC DNA]</scope>
    <source>
        <strain evidence="10 11">NM48_B13</strain>
    </source>
</reference>
<dbReference type="RefSeq" id="WP_123185014.1">
    <property type="nucleotide sequence ID" value="NZ_CANSLK010000004.1"/>
</dbReference>
<dbReference type="Proteomes" id="UP000530850">
    <property type="component" value="Unassembled WGS sequence"/>
</dbReference>
<dbReference type="Pfam" id="PF10518">
    <property type="entry name" value="TAT_signal"/>
    <property type="match status" value="1"/>
</dbReference>
<evidence type="ECO:0000313" key="11">
    <source>
        <dbReference type="Proteomes" id="UP000309454"/>
    </source>
</evidence>
<gene>
    <name evidence="10" type="ORF">E5982_05170</name>
    <name evidence="9" type="ORF">FHR31_001822</name>
</gene>
<dbReference type="InterPro" id="IPR037949">
    <property type="entry name" value="MopB_CT_Acetylene-hydratase"/>
</dbReference>
<dbReference type="InterPro" id="IPR006311">
    <property type="entry name" value="TAT_signal"/>
</dbReference>
<dbReference type="AlphaFoldDB" id="A0A3N0ACC6"/>
<evidence type="ECO:0000256" key="2">
    <source>
        <dbReference type="ARBA" id="ARBA00022723"/>
    </source>
</evidence>
<evidence type="ECO:0000256" key="5">
    <source>
        <dbReference type="ARBA" id="ARBA00023004"/>
    </source>
</evidence>